<dbReference type="OrthoDB" id="3478798at2"/>
<sequence>MPPTSPFGGVPVTAAGGGMEFDLPMIEAFGGKLIRAVGKELTAARKHLNGAPRQVEATAFTTFCIPLAHVYVQATEYADEDLLTKEKVLTDYDAKLKKTAEILREAERKSTLQSK</sequence>
<evidence type="ECO:0000313" key="2">
    <source>
        <dbReference type="Proteomes" id="UP000262882"/>
    </source>
</evidence>
<comment type="caution">
    <text evidence="1">The sequence shown here is derived from an EMBL/GenBank/DDBJ whole genome shotgun (WGS) entry which is preliminary data.</text>
</comment>
<proteinExistence type="predicted"/>
<keyword evidence="2" id="KW-1185">Reference proteome</keyword>
<dbReference type="AlphaFoldDB" id="A0A372G9B0"/>
<dbReference type="Proteomes" id="UP000262882">
    <property type="component" value="Unassembled WGS sequence"/>
</dbReference>
<organism evidence="1 2">
    <name type="scientific">Actinomadura spongiicola</name>
    <dbReference type="NCBI Taxonomy" id="2303421"/>
    <lineage>
        <taxon>Bacteria</taxon>
        <taxon>Bacillati</taxon>
        <taxon>Actinomycetota</taxon>
        <taxon>Actinomycetes</taxon>
        <taxon>Streptosporangiales</taxon>
        <taxon>Thermomonosporaceae</taxon>
        <taxon>Actinomadura</taxon>
    </lineage>
</organism>
<gene>
    <name evidence="1" type="ORF">D0T12_31005</name>
</gene>
<evidence type="ECO:0008006" key="3">
    <source>
        <dbReference type="Google" id="ProtNLM"/>
    </source>
</evidence>
<protein>
    <recommendedName>
        <fullName evidence="3">ESX-1 secretion-associated protein</fullName>
    </recommendedName>
</protein>
<evidence type="ECO:0000313" key="1">
    <source>
        <dbReference type="EMBL" id="RFS81709.1"/>
    </source>
</evidence>
<dbReference type="RefSeq" id="WP_117404130.1">
    <property type="nucleotide sequence ID" value="NZ_QVNQ01000012.1"/>
</dbReference>
<reference evidence="1 2" key="1">
    <citation type="submission" date="2018-08" db="EMBL/GenBank/DDBJ databases">
        <title>Actinomadura spongicola sp. nov., isolated from marine sponge Leucetta chagosensis.</title>
        <authorList>
            <person name="Li L."/>
            <person name="Lin H.W."/>
        </authorList>
    </citation>
    <scope>NUCLEOTIDE SEQUENCE [LARGE SCALE GENOMIC DNA]</scope>
    <source>
        <strain evidence="1 2">LHW52907</strain>
    </source>
</reference>
<name>A0A372G9B0_9ACTN</name>
<dbReference type="EMBL" id="QVNQ01000012">
    <property type="protein sequence ID" value="RFS81709.1"/>
    <property type="molecule type" value="Genomic_DNA"/>
</dbReference>
<accession>A0A372G9B0</accession>